<evidence type="ECO:0000313" key="3">
    <source>
        <dbReference type="Proteomes" id="UP000056732"/>
    </source>
</evidence>
<comment type="caution">
    <text evidence="2">The sequence shown here is derived from an EMBL/GenBank/DDBJ whole genome shotgun (WGS) entry which is preliminary data.</text>
</comment>
<protein>
    <submittedName>
        <fullName evidence="2">Pilus assembly protein HicB</fullName>
    </submittedName>
</protein>
<dbReference type="RefSeq" id="WP_010090214.1">
    <property type="nucleotide sequence ID" value="NZ_LPAA01000078.1"/>
</dbReference>
<dbReference type="Proteomes" id="UP000056732">
    <property type="component" value="Unassembled WGS sequence"/>
</dbReference>
<dbReference type="Pfam" id="PF07927">
    <property type="entry name" value="HicA_toxin"/>
    <property type="match status" value="1"/>
</dbReference>
<dbReference type="EMBL" id="LPDO01000094">
    <property type="protein sequence ID" value="KVT50646.1"/>
    <property type="molecule type" value="Genomic_DNA"/>
</dbReference>
<dbReference type="GO" id="GO:0003729">
    <property type="term" value="F:mRNA binding"/>
    <property type="evidence" value="ECO:0007669"/>
    <property type="project" value="InterPro"/>
</dbReference>
<evidence type="ECO:0000313" key="4">
    <source>
        <dbReference type="Proteomes" id="UP000065504"/>
    </source>
</evidence>
<evidence type="ECO:0000313" key="2">
    <source>
        <dbReference type="EMBL" id="KWK85975.1"/>
    </source>
</evidence>
<dbReference type="InterPro" id="IPR012933">
    <property type="entry name" value="HicA_mRNA_interferase"/>
</dbReference>
<reference evidence="3 4" key="1">
    <citation type="submission" date="2015-11" db="EMBL/GenBank/DDBJ databases">
        <title>Expanding the genomic diversity of Burkholderia species for the development of highly accurate diagnostics.</title>
        <authorList>
            <person name="Sahl J."/>
            <person name="Keim P."/>
            <person name="Wagner D."/>
        </authorList>
    </citation>
    <scope>NUCLEOTIDE SEQUENCE [LARGE SCALE GENOMIC DNA]</scope>
    <source>
        <strain evidence="1 3">MSMB1137WGS</strain>
        <strain evidence="2 4">MSMB782WGS</strain>
    </source>
</reference>
<sequence length="84" mass="9629">MKTKHARTLTAIFTRPTLGGIVFADIESLVVALGGTIHEGEGSRIAFELNGKRRYLHRPHPGKEAKRYQVEDLRDWFIEMRIKP</sequence>
<gene>
    <name evidence="1" type="ORF">WK53_09125</name>
    <name evidence="2" type="ORF">WM16_28850</name>
</gene>
<proteinExistence type="predicted"/>
<dbReference type="Proteomes" id="UP000065504">
    <property type="component" value="Unassembled WGS sequence"/>
</dbReference>
<dbReference type="EMBL" id="LPLU01000007">
    <property type="protein sequence ID" value="KWK85975.1"/>
    <property type="molecule type" value="Genomic_DNA"/>
</dbReference>
<organism evidence="2 4">
    <name type="scientific">Burkholderia ubonensis</name>
    <dbReference type="NCBI Taxonomy" id="101571"/>
    <lineage>
        <taxon>Bacteria</taxon>
        <taxon>Pseudomonadati</taxon>
        <taxon>Pseudomonadota</taxon>
        <taxon>Betaproteobacteria</taxon>
        <taxon>Burkholderiales</taxon>
        <taxon>Burkholderiaceae</taxon>
        <taxon>Burkholderia</taxon>
        <taxon>Burkholderia cepacia complex</taxon>
    </lineage>
</organism>
<evidence type="ECO:0000313" key="1">
    <source>
        <dbReference type="EMBL" id="KVT50646.1"/>
    </source>
</evidence>
<name>A0A119JDC5_9BURK</name>
<dbReference type="AlphaFoldDB" id="A0A119JDC5"/>
<accession>A0A119JDC5</accession>